<organism evidence="2 3">
    <name type="scientific">Colwellia psychrerythraea (strain 34H / ATCC BAA-681)</name>
    <name type="common">Vibrio psychroerythus</name>
    <dbReference type="NCBI Taxonomy" id="167879"/>
    <lineage>
        <taxon>Bacteria</taxon>
        <taxon>Pseudomonadati</taxon>
        <taxon>Pseudomonadota</taxon>
        <taxon>Gammaproteobacteria</taxon>
        <taxon>Alteromonadales</taxon>
        <taxon>Colwelliaceae</taxon>
        <taxon>Colwellia</taxon>
    </lineage>
</organism>
<dbReference type="RefSeq" id="WP_011043261.1">
    <property type="nucleotide sequence ID" value="NC_003910.7"/>
</dbReference>
<evidence type="ECO:0000313" key="3">
    <source>
        <dbReference type="Proteomes" id="UP000000547"/>
    </source>
</evidence>
<protein>
    <submittedName>
        <fullName evidence="2">Uncharacterized protein</fullName>
    </submittedName>
</protein>
<dbReference type="AlphaFoldDB" id="Q481V1"/>
<dbReference type="EMBL" id="CP000083">
    <property type="protein sequence ID" value="AAZ25347.1"/>
    <property type="molecule type" value="Genomic_DNA"/>
</dbReference>
<dbReference type="KEGG" id="cps:CPS_2451"/>
<proteinExistence type="predicted"/>
<evidence type="ECO:0000256" key="1">
    <source>
        <dbReference type="SAM" id="MobiDB-lite"/>
    </source>
</evidence>
<dbReference type="STRING" id="167879.CPS_2451"/>
<accession>Q481V1</accession>
<reference evidence="2" key="1">
    <citation type="journal article" date="2005" name="Proc. Natl. Acad. Sci. U.S.A.">
        <title>The psychrophilic lifestyle as revealed by the genome sequence of Colwellia psychrerythraea 34H through genomic and proteomic analyses.</title>
        <authorList>
            <person name="Methe B.A."/>
            <person name="Nelson K.E."/>
            <person name="Deming J.W."/>
            <person name="Momen B."/>
            <person name="Melamud E."/>
            <person name="Zhang X."/>
            <person name="Moult J."/>
            <person name="Madupu R."/>
            <person name="Nelson W.C."/>
            <person name="Dodson R.J."/>
            <person name="Brinkac L.M."/>
            <person name="Daugherty S.C."/>
            <person name="Durkin A.S."/>
            <person name="DeBoy R.T."/>
            <person name="Kolonay J.F."/>
            <person name="Sullivan S.A."/>
            <person name="Zhou L."/>
            <person name="Davidsen T.M."/>
            <person name="Wu M."/>
            <person name="Huston A.L."/>
            <person name="Lewis M."/>
            <person name="Weaver B."/>
            <person name="Weidman J.F."/>
            <person name="Khouri H."/>
            <person name="Utterback T.R."/>
            <person name="Feldblyum T.V."/>
            <person name="Fraser C.M."/>
        </authorList>
    </citation>
    <scope>NUCLEOTIDE SEQUENCE [LARGE SCALE GENOMIC DNA]</scope>
    <source>
        <strain evidence="2">34H</strain>
    </source>
</reference>
<dbReference type="HOGENOM" id="CLU_3134477_0_0_6"/>
<evidence type="ECO:0000313" key="2">
    <source>
        <dbReference type="EMBL" id="AAZ25347.1"/>
    </source>
</evidence>
<gene>
    <name evidence="2" type="ordered locus">CPS_2451</name>
</gene>
<sequence length="49" mass="5501">MNTYKHIELAVLNGSMTAPLNFVIFTEESSNVNPTTLDSEQSEKQRESV</sequence>
<name>Q481V1_COLP3</name>
<feature type="compositionally biased region" description="Polar residues" evidence="1">
    <location>
        <begin position="29"/>
        <end position="39"/>
    </location>
</feature>
<feature type="region of interest" description="Disordered" evidence="1">
    <location>
        <begin position="29"/>
        <end position="49"/>
    </location>
</feature>
<dbReference type="Proteomes" id="UP000000547">
    <property type="component" value="Chromosome"/>
</dbReference>